<protein>
    <submittedName>
        <fullName evidence="2">Uncharacterized protein</fullName>
    </submittedName>
</protein>
<dbReference type="Proteomes" id="UP001185012">
    <property type="component" value="Unassembled WGS sequence"/>
</dbReference>
<accession>A0ABU1INE4</accession>
<keyword evidence="3" id="KW-1185">Reference proteome</keyword>
<proteinExistence type="predicted"/>
<organism evidence="2 3">
    <name type="scientific">Desmospora profundinema</name>
    <dbReference type="NCBI Taxonomy" id="1571184"/>
    <lineage>
        <taxon>Bacteria</taxon>
        <taxon>Bacillati</taxon>
        <taxon>Bacillota</taxon>
        <taxon>Bacilli</taxon>
        <taxon>Bacillales</taxon>
        <taxon>Thermoactinomycetaceae</taxon>
        <taxon>Desmospora</taxon>
    </lineage>
</organism>
<dbReference type="RefSeq" id="WP_309865955.1">
    <property type="nucleotide sequence ID" value="NZ_JAVDQG010000004.1"/>
</dbReference>
<evidence type="ECO:0000313" key="3">
    <source>
        <dbReference type="Proteomes" id="UP001185012"/>
    </source>
</evidence>
<dbReference type="EMBL" id="JAVDQG010000004">
    <property type="protein sequence ID" value="MDR6226302.1"/>
    <property type="molecule type" value="Genomic_DNA"/>
</dbReference>
<reference evidence="2 3" key="1">
    <citation type="submission" date="2023-07" db="EMBL/GenBank/DDBJ databases">
        <title>Genomic Encyclopedia of Type Strains, Phase IV (KMG-IV): sequencing the most valuable type-strain genomes for metagenomic binning, comparative biology and taxonomic classification.</title>
        <authorList>
            <person name="Goeker M."/>
        </authorList>
    </citation>
    <scope>NUCLEOTIDE SEQUENCE [LARGE SCALE GENOMIC DNA]</scope>
    <source>
        <strain evidence="2 3">DSM 45903</strain>
    </source>
</reference>
<keyword evidence="1" id="KW-0732">Signal</keyword>
<comment type="caution">
    <text evidence="2">The sequence shown here is derived from an EMBL/GenBank/DDBJ whole genome shotgun (WGS) entry which is preliminary data.</text>
</comment>
<evidence type="ECO:0000256" key="1">
    <source>
        <dbReference type="SAM" id="SignalP"/>
    </source>
</evidence>
<evidence type="ECO:0000313" key="2">
    <source>
        <dbReference type="EMBL" id="MDR6226302.1"/>
    </source>
</evidence>
<feature type="chain" id="PRO_5047100512" evidence="1">
    <location>
        <begin position="30"/>
        <end position="226"/>
    </location>
</feature>
<sequence length="226" mass="25561">MKNSLFKCIILISAFSLVFSALVPSFAMAAPNDVANRNDIFEELRQDEDIKDIKVVNQNQIVVYFEDGNIVSVTRDKKTNKVTLDSNTMDNSEVVEMESMVNELISNFSEGLAQETEDGIMMAAKCSKYKYVTTLKGSNKFQKAALKVALTALMLIIGQKFVVGGLAILLSVIDDILPRDQYVKTDVYYKKCGKKITAKYISKYYKKSNYTGYIRTQTRYKTVNLR</sequence>
<gene>
    <name evidence="2" type="ORF">JOE21_002308</name>
</gene>
<name>A0ABU1INE4_9BACL</name>
<feature type="signal peptide" evidence="1">
    <location>
        <begin position="1"/>
        <end position="29"/>
    </location>
</feature>